<dbReference type="InterPro" id="IPR016185">
    <property type="entry name" value="PreATP-grasp_dom_sf"/>
</dbReference>
<dbReference type="PIRSF" id="PIRSF039102">
    <property type="entry name" value="Ddl/VanB"/>
    <property type="match status" value="1"/>
</dbReference>
<evidence type="ECO:0000256" key="13">
    <source>
        <dbReference type="ARBA" id="ARBA00023316"/>
    </source>
</evidence>
<dbReference type="Pfam" id="PF07478">
    <property type="entry name" value="Dala_Dala_lig_C"/>
    <property type="match status" value="1"/>
</dbReference>
<dbReference type="SUPFAM" id="SSF52440">
    <property type="entry name" value="PreATP-grasp domain"/>
    <property type="match status" value="1"/>
</dbReference>
<keyword evidence="7 16" id="KW-0547">Nucleotide-binding</keyword>
<keyword evidence="9" id="KW-0460">Magnesium</keyword>
<protein>
    <recommendedName>
        <fullName evidence="15">D-alanine--D-alanine ligase</fullName>
        <ecNumber evidence="15">6.3.2.4</ecNumber>
    </recommendedName>
    <alternativeName>
        <fullName evidence="15">D-Ala-D-Ala ligase</fullName>
    </alternativeName>
    <alternativeName>
        <fullName evidence="15">D-alanylalanine synthetase</fullName>
    </alternativeName>
</protein>
<dbReference type="EMBL" id="BMXE01000010">
    <property type="protein sequence ID" value="GHB47719.1"/>
    <property type="molecule type" value="Genomic_DNA"/>
</dbReference>
<keyword evidence="12" id="KW-0464">Manganese</keyword>
<dbReference type="PROSITE" id="PS50975">
    <property type="entry name" value="ATP_GRASP"/>
    <property type="match status" value="1"/>
</dbReference>
<comment type="cofactor">
    <cofactor evidence="1">
        <name>Mn(2+)</name>
        <dbReference type="ChEBI" id="CHEBI:29035"/>
    </cofactor>
</comment>
<dbReference type="Gene3D" id="3.40.50.20">
    <property type="match status" value="1"/>
</dbReference>
<evidence type="ECO:0000256" key="3">
    <source>
        <dbReference type="ARBA" id="ARBA00003921"/>
    </source>
</evidence>
<dbReference type="HAMAP" id="MF_00047">
    <property type="entry name" value="Dala_Dala_lig"/>
    <property type="match status" value="1"/>
</dbReference>
<keyword evidence="11 15" id="KW-0573">Peptidoglycan synthesis</keyword>
<dbReference type="RefSeq" id="WP_189438700.1">
    <property type="nucleotide sequence ID" value="NZ_BMXE01000010.1"/>
</dbReference>
<keyword evidence="19" id="KW-1185">Reference proteome</keyword>
<comment type="subcellular location">
    <subcellularLocation>
        <location evidence="15">Cytoplasm</location>
    </subcellularLocation>
</comment>
<keyword evidence="10 15" id="KW-0133">Cell shape</keyword>
<evidence type="ECO:0000313" key="19">
    <source>
        <dbReference type="Proteomes" id="UP000637980"/>
    </source>
</evidence>
<dbReference type="NCBIfam" id="NF002525">
    <property type="entry name" value="PRK01966.1-1"/>
    <property type="match status" value="1"/>
</dbReference>
<evidence type="ECO:0000256" key="4">
    <source>
        <dbReference type="ARBA" id="ARBA00010871"/>
    </source>
</evidence>
<evidence type="ECO:0000256" key="14">
    <source>
        <dbReference type="ARBA" id="ARBA00047614"/>
    </source>
</evidence>
<dbReference type="Gene3D" id="3.30.470.20">
    <property type="entry name" value="ATP-grasp fold, B domain"/>
    <property type="match status" value="1"/>
</dbReference>
<evidence type="ECO:0000256" key="15">
    <source>
        <dbReference type="HAMAP-Rule" id="MF_00047"/>
    </source>
</evidence>
<reference evidence="19" key="1">
    <citation type="journal article" date="2019" name="Int. J. Syst. Evol. Microbiol.">
        <title>The Global Catalogue of Microorganisms (GCM) 10K type strain sequencing project: providing services to taxonomists for standard genome sequencing and annotation.</title>
        <authorList>
            <consortium name="The Broad Institute Genomics Platform"/>
            <consortium name="The Broad Institute Genome Sequencing Center for Infectious Disease"/>
            <person name="Wu L."/>
            <person name="Ma J."/>
        </authorList>
    </citation>
    <scope>NUCLEOTIDE SEQUENCE [LARGE SCALE GENOMIC DNA]</scope>
    <source>
        <strain evidence="19">KCTC 12861</strain>
    </source>
</reference>
<dbReference type="InterPro" id="IPR013815">
    <property type="entry name" value="ATP_grasp_subdomain_1"/>
</dbReference>
<dbReference type="InterPro" id="IPR011127">
    <property type="entry name" value="Dala_Dala_lig_N"/>
</dbReference>
<evidence type="ECO:0000259" key="17">
    <source>
        <dbReference type="PROSITE" id="PS50975"/>
    </source>
</evidence>
<keyword evidence="5 15" id="KW-0436">Ligase</keyword>
<evidence type="ECO:0000256" key="1">
    <source>
        <dbReference type="ARBA" id="ARBA00001936"/>
    </source>
</evidence>
<dbReference type="InterPro" id="IPR005905">
    <property type="entry name" value="D_ala_D_ala"/>
</dbReference>
<dbReference type="PANTHER" id="PTHR23132">
    <property type="entry name" value="D-ALANINE--D-ALANINE LIGASE"/>
    <property type="match status" value="1"/>
</dbReference>
<comment type="caution">
    <text evidence="18">The sequence shown here is derived from an EMBL/GenBank/DDBJ whole genome shotgun (WGS) entry which is preliminary data.</text>
</comment>
<accession>A0ABQ3ESF7</accession>
<dbReference type="InterPro" id="IPR011761">
    <property type="entry name" value="ATP-grasp"/>
</dbReference>
<name>A0ABQ3ESF7_9HYPH</name>
<keyword evidence="6" id="KW-0479">Metal-binding</keyword>
<gene>
    <name evidence="18" type="primary">ddlA</name>
    <name evidence="15" type="synonym">ddl</name>
    <name evidence="18" type="ORF">GCM10007094_41260</name>
</gene>
<organism evidence="18 19">
    <name type="scientific">Pseudovibrio japonicus</name>
    <dbReference type="NCBI Taxonomy" id="366534"/>
    <lineage>
        <taxon>Bacteria</taxon>
        <taxon>Pseudomonadati</taxon>
        <taxon>Pseudomonadota</taxon>
        <taxon>Alphaproteobacteria</taxon>
        <taxon>Hyphomicrobiales</taxon>
        <taxon>Stappiaceae</taxon>
        <taxon>Pseudovibrio</taxon>
    </lineage>
</organism>
<evidence type="ECO:0000256" key="2">
    <source>
        <dbReference type="ARBA" id="ARBA00001946"/>
    </source>
</evidence>
<evidence type="ECO:0000256" key="7">
    <source>
        <dbReference type="ARBA" id="ARBA00022741"/>
    </source>
</evidence>
<dbReference type="PROSITE" id="PS00844">
    <property type="entry name" value="DALA_DALA_LIGASE_2"/>
    <property type="match status" value="1"/>
</dbReference>
<dbReference type="NCBIfam" id="NF002528">
    <property type="entry name" value="PRK01966.1-4"/>
    <property type="match status" value="1"/>
</dbReference>
<dbReference type="PROSITE" id="PS00843">
    <property type="entry name" value="DALA_DALA_LIGASE_1"/>
    <property type="match status" value="1"/>
</dbReference>
<evidence type="ECO:0000256" key="12">
    <source>
        <dbReference type="ARBA" id="ARBA00023211"/>
    </source>
</evidence>
<dbReference type="GO" id="GO:0016874">
    <property type="term" value="F:ligase activity"/>
    <property type="evidence" value="ECO:0007669"/>
    <property type="project" value="UniProtKB-KW"/>
</dbReference>
<dbReference type="InterPro" id="IPR011095">
    <property type="entry name" value="Dala_Dala_lig_C"/>
</dbReference>
<dbReference type="PANTHER" id="PTHR23132:SF25">
    <property type="entry name" value="D-ALANINE--D-ALANINE LIGASE A"/>
    <property type="match status" value="1"/>
</dbReference>
<evidence type="ECO:0000256" key="6">
    <source>
        <dbReference type="ARBA" id="ARBA00022723"/>
    </source>
</evidence>
<dbReference type="Pfam" id="PF01820">
    <property type="entry name" value="Dala_Dala_lig_N"/>
    <property type="match status" value="1"/>
</dbReference>
<keyword evidence="13 15" id="KW-0961">Cell wall biogenesis/degradation</keyword>
<dbReference type="Proteomes" id="UP000637980">
    <property type="component" value="Unassembled WGS sequence"/>
</dbReference>
<comment type="catalytic activity">
    <reaction evidence="14 15">
        <text>2 D-alanine + ATP = D-alanyl-D-alanine + ADP + phosphate + H(+)</text>
        <dbReference type="Rhea" id="RHEA:11224"/>
        <dbReference type="ChEBI" id="CHEBI:15378"/>
        <dbReference type="ChEBI" id="CHEBI:30616"/>
        <dbReference type="ChEBI" id="CHEBI:43474"/>
        <dbReference type="ChEBI" id="CHEBI:57416"/>
        <dbReference type="ChEBI" id="CHEBI:57822"/>
        <dbReference type="ChEBI" id="CHEBI:456216"/>
        <dbReference type="EC" id="6.3.2.4"/>
    </reaction>
</comment>
<evidence type="ECO:0000256" key="16">
    <source>
        <dbReference type="PROSITE-ProRule" id="PRU00409"/>
    </source>
</evidence>
<feature type="domain" description="ATP-grasp" evidence="17">
    <location>
        <begin position="147"/>
        <end position="348"/>
    </location>
</feature>
<evidence type="ECO:0000256" key="5">
    <source>
        <dbReference type="ARBA" id="ARBA00022598"/>
    </source>
</evidence>
<dbReference type="Gene3D" id="3.30.1490.20">
    <property type="entry name" value="ATP-grasp fold, A domain"/>
    <property type="match status" value="1"/>
</dbReference>
<dbReference type="SUPFAM" id="SSF56059">
    <property type="entry name" value="Glutathione synthetase ATP-binding domain-like"/>
    <property type="match status" value="1"/>
</dbReference>
<comment type="pathway">
    <text evidence="15">Cell wall biogenesis; peptidoglycan biosynthesis.</text>
</comment>
<comment type="cofactor">
    <cofactor evidence="2">
        <name>Mg(2+)</name>
        <dbReference type="ChEBI" id="CHEBI:18420"/>
    </cofactor>
</comment>
<dbReference type="InterPro" id="IPR000291">
    <property type="entry name" value="D-Ala_lig_Van_CS"/>
</dbReference>
<dbReference type="NCBIfam" id="NF002378">
    <property type="entry name" value="PRK01372.1"/>
    <property type="match status" value="1"/>
</dbReference>
<dbReference type="EC" id="6.3.2.4" evidence="15"/>
<keyword evidence="8 16" id="KW-0067">ATP-binding</keyword>
<comment type="function">
    <text evidence="3 15">Cell wall formation.</text>
</comment>
<dbReference type="NCBIfam" id="TIGR01205">
    <property type="entry name" value="D_ala_D_alaTIGR"/>
    <property type="match status" value="1"/>
</dbReference>
<evidence type="ECO:0000256" key="11">
    <source>
        <dbReference type="ARBA" id="ARBA00022984"/>
    </source>
</evidence>
<comment type="similarity">
    <text evidence="4 15">Belongs to the D-alanine--D-alanine ligase family.</text>
</comment>
<sequence>MENRKIRVGILFGGKSAEHEVSLQSAKNVADAIDRNIYDVVLLGIEKSGRWRFLDQAKYLLNENDPKRISLNKENQKSVTLIPQSGGELTDVETGQDHSAVDVIFPILHGPFGEDGAVQGMLKLAGVPFVGAGILGSAIGMDKDVMKRLMRDAGIPICKFLVFRQNDQLDFDEIVNKLGLPFFVKPANLGSSVGVHKVTDRTSFSSAIQDSFGYDNKILIEEFVNGRELECAVLGNRNPYASVVGEIISISDFYSYETKYIDENGANLEIPAAIDDETSDRVRELALEVFRVLEGEGLGRVDFFMKDTGELIVNEINTLPGFANISMYPRLWEVSGLSYTDLISRLIELSIERFEKLENLKTSF</sequence>
<proteinExistence type="inferred from homology"/>
<evidence type="ECO:0000313" key="18">
    <source>
        <dbReference type="EMBL" id="GHB47719.1"/>
    </source>
</evidence>
<evidence type="ECO:0000256" key="8">
    <source>
        <dbReference type="ARBA" id="ARBA00022840"/>
    </source>
</evidence>
<evidence type="ECO:0000256" key="10">
    <source>
        <dbReference type="ARBA" id="ARBA00022960"/>
    </source>
</evidence>
<keyword evidence="15" id="KW-0963">Cytoplasm</keyword>
<evidence type="ECO:0000256" key="9">
    <source>
        <dbReference type="ARBA" id="ARBA00022842"/>
    </source>
</evidence>